<gene>
    <name evidence="1" type="ORF">CPT_Moabite_270</name>
</gene>
<sequence>MKLIHAIFAIALLTFAGSAYANNYRLYDDYNNEITLRGNMLKIKNDAHGGVTRCTFNENITGKESDGTTYRGANYLCGGKMWATFTTNQERHTVEVSVFLYKDTLYTKELPLASLELID</sequence>
<dbReference type="EMBL" id="MK994515">
    <property type="protein sequence ID" value="QDB71300.1"/>
    <property type="molecule type" value="Genomic_DNA"/>
</dbReference>
<accession>A0A4Y5TRU3</accession>
<proteinExistence type="predicted"/>
<organism evidence="1 2">
    <name type="scientific">Serratia phage Moabite</name>
    <dbReference type="NCBI Taxonomy" id="2587814"/>
    <lineage>
        <taxon>Viruses</taxon>
        <taxon>Duplodnaviria</taxon>
        <taxon>Heunggongvirae</taxon>
        <taxon>Uroviricota</taxon>
        <taxon>Caudoviricetes</taxon>
        <taxon>Chimalliviridae</taxon>
        <taxon>Moabitevirus</taxon>
        <taxon>Moabitevirus moabite</taxon>
    </lineage>
</organism>
<keyword evidence="2" id="KW-1185">Reference proteome</keyword>
<dbReference type="Proteomes" id="UP000319063">
    <property type="component" value="Segment"/>
</dbReference>
<reference evidence="2" key="1">
    <citation type="submission" date="2019-05" db="EMBL/GenBank/DDBJ databases">
        <title>Complete Genome Sequence of Serratia marcescens Myophage Moabite.</title>
        <authorList>
            <person name="Price L."/>
            <person name="Rohren M."/>
            <person name="Newkirk H."/>
            <person name="Liu M."/>
            <person name="Ramsey J."/>
        </authorList>
    </citation>
    <scope>NUCLEOTIDE SEQUENCE [LARGE SCALE GENOMIC DNA]</scope>
</reference>
<protein>
    <submittedName>
        <fullName evidence="1">Uncharacterized protein</fullName>
    </submittedName>
</protein>
<evidence type="ECO:0000313" key="2">
    <source>
        <dbReference type="Proteomes" id="UP000319063"/>
    </source>
</evidence>
<name>A0A4Y5TRU3_9CAUD</name>
<evidence type="ECO:0000313" key="1">
    <source>
        <dbReference type="EMBL" id="QDB71300.1"/>
    </source>
</evidence>